<evidence type="ECO:0000313" key="8">
    <source>
        <dbReference type="EnsemblPlants" id="AES90556"/>
    </source>
</evidence>
<dbReference type="GO" id="GO:0006357">
    <property type="term" value="P:regulation of transcription by RNA polymerase II"/>
    <property type="evidence" value="ECO:0000318"/>
    <property type="project" value="GO_Central"/>
</dbReference>
<name>G7JU22_MEDTR</name>
<dbReference type="EMBL" id="CM001220">
    <property type="protein sequence ID" value="AES90556.1"/>
    <property type="molecule type" value="Genomic_DNA"/>
</dbReference>
<dbReference type="GO" id="GO:0045944">
    <property type="term" value="P:positive regulation of transcription by RNA polymerase II"/>
    <property type="evidence" value="ECO:0007669"/>
    <property type="project" value="InterPro"/>
</dbReference>
<evidence type="ECO:0000313" key="7">
    <source>
        <dbReference type="EMBL" id="AES90556.1"/>
    </source>
</evidence>
<proteinExistence type="predicted"/>
<dbReference type="InterPro" id="IPR050142">
    <property type="entry name" value="MADS-box/MEF2_TF"/>
</dbReference>
<dbReference type="CDD" id="cd00265">
    <property type="entry name" value="MADS_MEF2_like"/>
    <property type="match status" value="1"/>
</dbReference>
<feature type="domain" description="MADS-box" evidence="6">
    <location>
        <begin position="1"/>
        <end position="61"/>
    </location>
</feature>
<dbReference type="PaxDb" id="3880-AES90556"/>
<dbReference type="PROSITE" id="PS00350">
    <property type="entry name" value="MADS_BOX_1"/>
    <property type="match status" value="1"/>
</dbReference>
<evidence type="ECO:0000256" key="5">
    <source>
        <dbReference type="ARBA" id="ARBA00023242"/>
    </source>
</evidence>
<dbReference type="PROSITE" id="PS50066">
    <property type="entry name" value="MADS_BOX_2"/>
    <property type="match status" value="1"/>
</dbReference>
<dbReference type="GO" id="GO:0005634">
    <property type="term" value="C:nucleus"/>
    <property type="evidence" value="ECO:0007669"/>
    <property type="project" value="UniProtKB-SubCell"/>
</dbReference>
<dbReference type="GO" id="GO:0000978">
    <property type="term" value="F:RNA polymerase II cis-regulatory region sequence-specific DNA binding"/>
    <property type="evidence" value="ECO:0000318"/>
    <property type="project" value="GO_Central"/>
</dbReference>
<dbReference type="Gene3D" id="3.40.1810.10">
    <property type="entry name" value="Transcription factor, MADS-box"/>
    <property type="match status" value="1"/>
</dbReference>
<evidence type="ECO:0000259" key="6">
    <source>
        <dbReference type="PROSITE" id="PS50066"/>
    </source>
</evidence>
<keyword evidence="2" id="KW-0805">Transcription regulation</keyword>
<dbReference type="PANTHER" id="PTHR48019">
    <property type="entry name" value="SERUM RESPONSE FACTOR HOMOLOG"/>
    <property type="match status" value="1"/>
</dbReference>
<dbReference type="HOGENOM" id="CLU_053053_13_2_1"/>
<dbReference type="InterPro" id="IPR002100">
    <property type="entry name" value="TF_MADSbox"/>
</dbReference>
<dbReference type="SMART" id="SM00432">
    <property type="entry name" value="MADS"/>
    <property type="match status" value="1"/>
</dbReference>
<sequence>MGRGKIVIRRIENLTSRQVTFSKRRKGLMKKAKELSILCDAQVGLILFSSTHKLYDYASSRVHKDFLMHHNRTRPCFMQSVIERYNKLVEDHHQAMDPTLELKVLQNRGTMAGQHGTIGGFSFEASHWKNRGTMGSHCGTMVHWQRITETYFWMQICSKF</sequence>
<dbReference type="eggNOG" id="KOG0014">
    <property type="taxonomic scope" value="Eukaryota"/>
</dbReference>
<keyword evidence="9" id="KW-1185">Reference proteome</keyword>
<dbReference type="GO" id="GO:0000981">
    <property type="term" value="F:DNA-binding transcription factor activity, RNA polymerase II-specific"/>
    <property type="evidence" value="ECO:0000318"/>
    <property type="project" value="GO_Central"/>
</dbReference>
<dbReference type="EnsemblPlants" id="AES90556">
    <property type="protein sequence ID" value="AES90556"/>
    <property type="gene ID" value="MTR_4g093030"/>
</dbReference>
<evidence type="ECO:0000256" key="2">
    <source>
        <dbReference type="ARBA" id="ARBA00023015"/>
    </source>
</evidence>
<evidence type="ECO:0000256" key="1">
    <source>
        <dbReference type="ARBA" id="ARBA00004123"/>
    </source>
</evidence>
<dbReference type="InterPro" id="IPR036879">
    <property type="entry name" value="TF_MADSbox_sf"/>
</dbReference>
<gene>
    <name evidence="7" type="ordered locus">MTR_4g093030</name>
</gene>
<reference evidence="7 9" key="2">
    <citation type="journal article" date="2014" name="BMC Genomics">
        <title>An improved genome release (version Mt4.0) for the model legume Medicago truncatula.</title>
        <authorList>
            <person name="Tang H."/>
            <person name="Krishnakumar V."/>
            <person name="Bidwell S."/>
            <person name="Rosen B."/>
            <person name="Chan A."/>
            <person name="Zhou S."/>
            <person name="Gentzbittel L."/>
            <person name="Childs K.L."/>
            <person name="Yandell M."/>
            <person name="Gundlach H."/>
            <person name="Mayer K.F."/>
            <person name="Schwartz D.C."/>
            <person name="Town C.D."/>
        </authorList>
    </citation>
    <scope>GENOME REANNOTATION</scope>
    <source>
        <strain evidence="8 9">cv. Jemalong A17</strain>
    </source>
</reference>
<reference evidence="8" key="3">
    <citation type="submission" date="2015-04" db="UniProtKB">
        <authorList>
            <consortium name="EnsemblPlants"/>
        </authorList>
    </citation>
    <scope>IDENTIFICATION</scope>
    <source>
        <strain evidence="8">cv. Jemalong A17</strain>
    </source>
</reference>
<dbReference type="Pfam" id="PF00319">
    <property type="entry name" value="SRF-TF"/>
    <property type="match status" value="1"/>
</dbReference>
<dbReference type="SUPFAM" id="SSF55455">
    <property type="entry name" value="SRF-like"/>
    <property type="match status" value="1"/>
</dbReference>
<dbReference type="PRINTS" id="PR00404">
    <property type="entry name" value="MADSDOMAIN"/>
</dbReference>
<reference evidence="7 9" key="1">
    <citation type="journal article" date="2011" name="Nature">
        <title>The Medicago genome provides insight into the evolution of rhizobial symbioses.</title>
        <authorList>
            <person name="Young N.D."/>
            <person name="Debelle F."/>
            <person name="Oldroyd G.E."/>
            <person name="Geurts R."/>
            <person name="Cannon S.B."/>
            <person name="Udvardi M.K."/>
            <person name="Benedito V.A."/>
            <person name="Mayer K.F."/>
            <person name="Gouzy J."/>
            <person name="Schoof H."/>
            <person name="Van de Peer Y."/>
            <person name="Proost S."/>
            <person name="Cook D.R."/>
            <person name="Meyers B.C."/>
            <person name="Spannagl M."/>
            <person name="Cheung F."/>
            <person name="De Mita S."/>
            <person name="Krishnakumar V."/>
            <person name="Gundlach H."/>
            <person name="Zhou S."/>
            <person name="Mudge J."/>
            <person name="Bharti A.K."/>
            <person name="Murray J.D."/>
            <person name="Naoumkina M.A."/>
            <person name="Rosen B."/>
            <person name="Silverstein K.A."/>
            <person name="Tang H."/>
            <person name="Rombauts S."/>
            <person name="Zhao P.X."/>
            <person name="Zhou P."/>
            <person name="Barbe V."/>
            <person name="Bardou P."/>
            <person name="Bechner M."/>
            <person name="Bellec A."/>
            <person name="Berger A."/>
            <person name="Berges H."/>
            <person name="Bidwell S."/>
            <person name="Bisseling T."/>
            <person name="Choisne N."/>
            <person name="Couloux A."/>
            <person name="Denny R."/>
            <person name="Deshpande S."/>
            <person name="Dai X."/>
            <person name="Doyle J.J."/>
            <person name="Dudez A.M."/>
            <person name="Farmer A.D."/>
            <person name="Fouteau S."/>
            <person name="Franken C."/>
            <person name="Gibelin C."/>
            <person name="Gish J."/>
            <person name="Goldstein S."/>
            <person name="Gonzalez A.J."/>
            <person name="Green P.J."/>
            <person name="Hallab A."/>
            <person name="Hartog M."/>
            <person name="Hua A."/>
            <person name="Humphray S.J."/>
            <person name="Jeong D.H."/>
            <person name="Jing Y."/>
            <person name="Jocker A."/>
            <person name="Kenton S.M."/>
            <person name="Kim D.J."/>
            <person name="Klee K."/>
            <person name="Lai H."/>
            <person name="Lang C."/>
            <person name="Lin S."/>
            <person name="Macmil S.L."/>
            <person name="Magdelenat G."/>
            <person name="Matthews L."/>
            <person name="McCorrison J."/>
            <person name="Monaghan E.L."/>
            <person name="Mun J.H."/>
            <person name="Najar F.Z."/>
            <person name="Nicholson C."/>
            <person name="Noirot C."/>
            <person name="O'Bleness M."/>
            <person name="Paule C.R."/>
            <person name="Poulain J."/>
            <person name="Prion F."/>
            <person name="Qin B."/>
            <person name="Qu C."/>
            <person name="Retzel E.F."/>
            <person name="Riddle C."/>
            <person name="Sallet E."/>
            <person name="Samain S."/>
            <person name="Samson N."/>
            <person name="Sanders I."/>
            <person name="Saurat O."/>
            <person name="Scarpelli C."/>
            <person name="Schiex T."/>
            <person name="Segurens B."/>
            <person name="Severin A.J."/>
            <person name="Sherrier D.J."/>
            <person name="Shi R."/>
            <person name="Sims S."/>
            <person name="Singer S.R."/>
            <person name="Sinharoy S."/>
            <person name="Sterck L."/>
            <person name="Viollet A."/>
            <person name="Wang B.B."/>
            <person name="Wang K."/>
            <person name="Wang M."/>
            <person name="Wang X."/>
            <person name="Warfsmann J."/>
            <person name="Weissenbach J."/>
            <person name="White D.D."/>
            <person name="White J.D."/>
            <person name="Wiley G.B."/>
            <person name="Wincker P."/>
            <person name="Xing Y."/>
            <person name="Yang L."/>
            <person name="Yao Z."/>
            <person name="Ying F."/>
            <person name="Zhai J."/>
            <person name="Zhou L."/>
            <person name="Zuber A."/>
            <person name="Denarie J."/>
            <person name="Dixon R.A."/>
            <person name="May G.D."/>
            <person name="Schwartz D.C."/>
            <person name="Rogers J."/>
            <person name="Quetier F."/>
            <person name="Town C.D."/>
            <person name="Roe B.A."/>
        </authorList>
    </citation>
    <scope>NUCLEOTIDE SEQUENCE [LARGE SCALE GENOMIC DNA]</scope>
    <source>
        <strain evidence="7">A17</strain>
        <strain evidence="8 9">cv. Jemalong A17</strain>
    </source>
</reference>
<organism evidence="7 9">
    <name type="scientific">Medicago truncatula</name>
    <name type="common">Barrel medic</name>
    <name type="synonym">Medicago tribuloides</name>
    <dbReference type="NCBI Taxonomy" id="3880"/>
    <lineage>
        <taxon>Eukaryota</taxon>
        <taxon>Viridiplantae</taxon>
        <taxon>Streptophyta</taxon>
        <taxon>Embryophyta</taxon>
        <taxon>Tracheophyta</taxon>
        <taxon>Spermatophyta</taxon>
        <taxon>Magnoliopsida</taxon>
        <taxon>eudicotyledons</taxon>
        <taxon>Gunneridae</taxon>
        <taxon>Pentapetalae</taxon>
        <taxon>rosids</taxon>
        <taxon>fabids</taxon>
        <taxon>Fabales</taxon>
        <taxon>Fabaceae</taxon>
        <taxon>Papilionoideae</taxon>
        <taxon>50 kb inversion clade</taxon>
        <taxon>NPAAA clade</taxon>
        <taxon>Hologalegina</taxon>
        <taxon>IRL clade</taxon>
        <taxon>Trifolieae</taxon>
        <taxon>Medicago</taxon>
    </lineage>
</organism>
<evidence type="ECO:0000313" key="9">
    <source>
        <dbReference type="Proteomes" id="UP000002051"/>
    </source>
</evidence>
<dbReference type="Proteomes" id="UP000002051">
    <property type="component" value="Chromosome 4"/>
</dbReference>
<keyword evidence="5" id="KW-0539">Nucleus</keyword>
<dbReference type="GO" id="GO:0046983">
    <property type="term" value="F:protein dimerization activity"/>
    <property type="evidence" value="ECO:0007669"/>
    <property type="project" value="InterPro"/>
</dbReference>
<accession>G7JU22</accession>
<keyword evidence="3" id="KW-0238">DNA-binding</keyword>
<dbReference type="AlphaFoldDB" id="G7JU22"/>
<protein>
    <submittedName>
        <fullName evidence="7">MADS-box transcription factor family protein</fullName>
    </submittedName>
</protein>
<comment type="subcellular location">
    <subcellularLocation>
        <location evidence="1">Nucleus</location>
    </subcellularLocation>
</comment>
<evidence type="ECO:0000256" key="3">
    <source>
        <dbReference type="ARBA" id="ARBA00023125"/>
    </source>
</evidence>
<keyword evidence="4" id="KW-0804">Transcription</keyword>
<dbReference type="InterPro" id="IPR033896">
    <property type="entry name" value="MEF2-like_N"/>
</dbReference>
<evidence type="ECO:0000256" key="4">
    <source>
        <dbReference type="ARBA" id="ARBA00023163"/>
    </source>
</evidence>